<feature type="non-terminal residue" evidence="1">
    <location>
        <position position="41"/>
    </location>
</feature>
<name>A0ACA9SAR7_9GLOM</name>
<dbReference type="EMBL" id="CAJVQC010103466">
    <property type="protein sequence ID" value="CAG8832345.1"/>
    <property type="molecule type" value="Genomic_DNA"/>
</dbReference>
<reference evidence="1" key="1">
    <citation type="submission" date="2021-06" db="EMBL/GenBank/DDBJ databases">
        <authorList>
            <person name="Kallberg Y."/>
            <person name="Tangrot J."/>
            <person name="Rosling A."/>
        </authorList>
    </citation>
    <scope>NUCLEOTIDE SEQUENCE</scope>
    <source>
        <strain evidence="1">MA461A</strain>
    </source>
</reference>
<dbReference type="Proteomes" id="UP000789920">
    <property type="component" value="Unassembled WGS sequence"/>
</dbReference>
<evidence type="ECO:0000313" key="2">
    <source>
        <dbReference type="Proteomes" id="UP000789920"/>
    </source>
</evidence>
<proteinExistence type="predicted"/>
<comment type="caution">
    <text evidence="1">The sequence shown here is derived from an EMBL/GenBank/DDBJ whole genome shotgun (WGS) entry which is preliminary data.</text>
</comment>
<keyword evidence="2" id="KW-1185">Reference proteome</keyword>
<organism evidence="1 2">
    <name type="scientific">Racocetra persica</name>
    <dbReference type="NCBI Taxonomy" id="160502"/>
    <lineage>
        <taxon>Eukaryota</taxon>
        <taxon>Fungi</taxon>
        <taxon>Fungi incertae sedis</taxon>
        <taxon>Mucoromycota</taxon>
        <taxon>Glomeromycotina</taxon>
        <taxon>Glomeromycetes</taxon>
        <taxon>Diversisporales</taxon>
        <taxon>Gigasporaceae</taxon>
        <taxon>Racocetra</taxon>
    </lineage>
</organism>
<sequence length="41" mass="4459">VGTDKIGRVESFSALTIAKLTVDQINYIISQIPDKPPTESI</sequence>
<feature type="non-terminal residue" evidence="1">
    <location>
        <position position="1"/>
    </location>
</feature>
<evidence type="ECO:0000313" key="1">
    <source>
        <dbReference type="EMBL" id="CAG8832345.1"/>
    </source>
</evidence>
<gene>
    <name evidence="1" type="ORF">RPERSI_LOCUS28423</name>
</gene>
<protein>
    <submittedName>
        <fullName evidence="1">6102_t:CDS:1</fullName>
    </submittedName>
</protein>
<accession>A0ACA9SAR7</accession>